<feature type="signal peptide" evidence="1">
    <location>
        <begin position="1"/>
        <end position="22"/>
    </location>
</feature>
<name>A0A6A6ERD9_9PEZI</name>
<organism evidence="2 3">
    <name type="scientific">Zopfia rhizophila CBS 207.26</name>
    <dbReference type="NCBI Taxonomy" id="1314779"/>
    <lineage>
        <taxon>Eukaryota</taxon>
        <taxon>Fungi</taxon>
        <taxon>Dikarya</taxon>
        <taxon>Ascomycota</taxon>
        <taxon>Pezizomycotina</taxon>
        <taxon>Dothideomycetes</taxon>
        <taxon>Dothideomycetes incertae sedis</taxon>
        <taxon>Zopfiaceae</taxon>
        <taxon>Zopfia</taxon>
    </lineage>
</organism>
<evidence type="ECO:0000256" key="1">
    <source>
        <dbReference type="SAM" id="SignalP"/>
    </source>
</evidence>
<sequence>MLSLSGAIAILGALLFPTSGVARGYDAITSMAICARTDLQMAARSGALLMVIHDPAYFKTEGDESPYDETKIHGRCILPPGYRLVPVPRNAEFENDEPQFHTFWQRLTKLFGRSSDRALTVSCSYNAGKALVALGQALFAINTLYETRGDQIARYGYAAFGLTVAPYAWMSIINLVGSLICPEYLAIIWSNRRHLEGYESRLKCTPADMGFHFFRIGLKFNWTDSSVFWQTKKKRTFKLLLYMARPPHLS</sequence>
<accession>A0A6A6ERD9</accession>
<keyword evidence="3" id="KW-1185">Reference proteome</keyword>
<dbReference type="OrthoDB" id="5406607at2759"/>
<reference evidence="2" key="1">
    <citation type="journal article" date="2020" name="Stud. Mycol.">
        <title>101 Dothideomycetes genomes: a test case for predicting lifestyles and emergence of pathogens.</title>
        <authorList>
            <person name="Haridas S."/>
            <person name="Albert R."/>
            <person name="Binder M."/>
            <person name="Bloem J."/>
            <person name="Labutti K."/>
            <person name="Salamov A."/>
            <person name="Andreopoulos B."/>
            <person name="Baker S."/>
            <person name="Barry K."/>
            <person name="Bills G."/>
            <person name="Bluhm B."/>
            <person name="Cannon C."/>
            <person name="Castanera R."/>
            <person name="Culley D."/>
            <person name="Daum C."/>
            <person name="Ezra D."/>
            <person name="Gonzalez J."/>
            <person name="Henrissat B."/>
            <person name="Kuo A."/>
            <person name="Liang C."/>
            <person name="Lipzen A."/>
            <person name="Lutzoni F."/>
            <person name="Magnuson J."/>
            <person name="Mondo S."/>
            <person name="Nolan M."/>
            <person name="Ohm R."/>
            <person name="Pangilinan J."/>
            <person name="Park H.-J."/>
            <person name="Ramirez L."/>
            <person name="Alfaro M."/>
            <person name="Sun H."/>
            <person name="Tritt A."/>
            <person name="Yoshinaga Y."/>
            <person name="Zwiers L.-H."/>
            <person name="Turgeon B."/>
            <person name="Goodwin S."/>
            <person name="Spatafora J."/>
            <person name="Crous P."/>
            <person name="Grigoriev I."/>
        </authorList>
    </citation>
    <scope>NUCLEOTIDE SEQUENCE</scope>
    <source>
        <strain evidence="2">CBS 207.26</strain>
    </source>
</reference>
<dbReference type="EMBL" id="ML994612">
    <property type="protein sequence ID" value="KAF2194134.1"/>
    <property type="molecule type" value="Genomic_DNA"/>
</dbReference>
<feature type="chain" id="PRO_5025427706" evidence="1">
    <location>
        <begin position="23"/>
        <end position="250"/>
    </location>
</feature>
<proteinExistence type="predicted"/>
<gene>
    <name evidence="2" type="ORF">K469DRAFT_744835</name>
</gene>
<keyword evidence="1" id="KW-0732">Signal</keyword>
<dbReference type="AlphaFoldDB" id="A0A6A6ERD9"/>
<dbReference type="Proteomes" id="UP000800200">
    <property type="component" value="Unassembled WGS sequence"/>
</dbReference>
<evidence type="ECO:0000313" key="3">
    <source>
        <dbReference type="Proteomes" id="UP000800200"/>
    </source>
</evidence>
<evidence type="ECO:0000313" key="2">
    <source>
        <dbReference type="EMBL" id="KAF2194134.1"/>
    </source>
</evidence>
<protein>
    <submittedName>
        <fullName evidence="2">Uncharacterized protein</fullName>
    </submittedName>
</protein>